<accession>A0A0E9VQ45</accession>
<name>A0A0E9VQ45_ANGAN</name>
<organism evidence="1">
    <name type="scientific">Anguilla anguilla</name>
    <name type="common">European freshwater eel</name>
    <name type="synonym">Muraena anguilla</name>
    <dbReference type="NCBI Taxonomy" id="7936"/>
    <lineage>
        <taxon>Eukaryota</taxon>
        <taxon>Metazoa</taxon>
        <taxon>Chordata</taxon>
        <taxon>Craniata</taxon>
        <taxon>Vertebrata</taxon>
        <taxon>Euteleostomi</taxon>
        <taxon>Actinopterygii</taxon>
        <taxon>Neopterygii</taxon>
        <taxon>Teleostei</taxon>
        <taxon>Anguilliformes</taxon>
        <taxon>Anguillidae</taxon>
        <taxon>Anguilla</taxon>
    </lineage>
</organism>
<evidence type="ECO:0000313" key="1">
    <source>
        <dbReference type="EMBL" id="JAH79343.1"/>
    </source>
</evidence>
<reference evidence="1" key="1">
    <citation type="submission" date="2014-11" db="EMBL/GenBank/DDBJ databases">
        <authorList>
            <person name="Amaro Gonzalez C."/>
        </authorList>
    </citation>
    <scope>NUCLEOTIDE SEQUENCE</scope>
</reference>
<sequence length="45" mass="5031">MSPCVNKNGVSYGTSGHHHFSLTCFTSCIHGLTFQQKFINKCKLK</sequence>
<dbReference type="AlphaFoldDB" id="A0A0E9VQ45"/>
<dbReference type="EMBL" id="GBXM01029234">
    <property type="protein sequence ID" value="JAH79343.1"/>
    <property type="molecule type" value="Transcribed_RNA"/>
</dbReference>
<reference evidence="1" key="2">
    <citation type="journal article" date="2015" name="Fish Shellfish Immunol.">
        <title>Early steps in the European eel (Anguilla anguilla)-Vibrio vulnificus interaction in the gills: Role of the RtxA13 toxin.</title>
        <authorList>
            <person name="Callol A."/>
            <person name="Pajuelo D."/>
            <person name="Ebbesson L."/>
            <person name="Teles M."/>
            <person name="MacKenzie S."/>
            <person name="Amaro C."/>
        </authorList>
    </citation>
    <scope>NUCLEOTIDE SEQUENCE</scope>
</reference>
<protein>
    <submittedName>
        <fullName evidence="1">Uncharacterized protein</fullName>
    </submittedName>
</protein>
<proteinExistence type="predicted"/>